<reference evidence="2" key="1">
    <citation type="submission" date="2023-11" db="EMBL/GenBank/DDBJ databases">
        <authorList>
            <person name="De Vega J J."/>
            <person name="De Vega J J."/>
        </authorList>
    </citation>
    <scope>NUCLEOTIDE SEQUENCE</scope>
</reference>
<keyword evidence="3" id="KW-1185">Reference proteome</keyword>
<dbReference type="EMBL" id="CAVNYO010000419">
    <property type="protein sequence ID" value="CAK5277346.1"/>
    <property type="molecule type" value="Genomic_DNA"/>
</dbReference>
<evidence type="ECO:0000313" key="2">
    <source>
        <dbReference type="EMBL" id="CAK5277346.1"/>
    </source>
</evidence>
<proteinExistence type="predicted"/>
<name>A0AAD2K3V6_9AGAR</name>
<protein>
    <submittedName>
        <fullName evidence="2">Uncharacterized protein</fullName>
    </submittedName>
</protein>
<evidence type="ECO:0000313" key="3">
    <source>
        <dbReference type="Proteomes" id="UP001295794"/>
    </source>
</evidence>
<keyword evidence="1" id="KW-1133">Transmembrane helix</keyword>
<dbReference type="AlphaFoldDB" id="A0AAD2K3V6"/>
<comment type="caution">
    <text evidence="2">The sequence shown here is derived from an EMBL/GenBank/DDBJ whole genome shotgun (WGS) entry which is preliminary data.</text>
</comment>
<organism evidence="2 3">
    <name type="scientific">Mycena citricolor</name>
    <dbReference type="NCBI Taxonomy" id="2018698"/>
    <lineage>
        <taxon>Eukaryota</taxon>
        <taxon>Fungi</taxon>
        <taxon>Dikarya</taxon>
        <taxon>Basidiomycota</taxon>
        <taxon>Agaricomycotina</taxon>
        <taxon>Agaricomycetes</taxon>
        <taxon>Agaricomycetidae</taxon>
        <taxon>Agaricales</taxon>
        <taxon>Marasmiineae</taxon>
        <taxon>Mycenaceae</taxon>
        <taxon>Mycena</taxon>
    </lineage>
</organism>
<gene>
    <name evidence="2" type="ORF">MYCIT1_LOCUS26305</name>
</gene>
<feature type="transmembrane region" description="Helical" evidence="1">
    <location>
        <begin position="74"/>
        <end position="101"/>
    </location>
</feature>
<evidence type="ECO:0000256" key="1">
    <source>
        <dbReference type="SAM" id="Phobius"/>
    </source>
</evidence>
<feature type="transmembrane region" description="Helical" evidence="1">
    <location>
        <begin position="149"/>
        <end position="171"/>
    </location>
</feature>
<dbReference type="Proteomes" id="UP001295794">
    <property type="component" value="Unassembled WGS sequence"/>
</dbReference>
<accession>A0AAD2K3V6</accession>
<keyword evidence="1" id="KW-0812">Transmembrane</keyword>
<sequence>MAGTKPTGLACVGNYALHPPSRSRALFLGVTNIEYKPVLFAVFSAIPLLALTMDTRKEGDDTASVSSILKALNLCFASTVISITTVVNFSLAMSLAILLGVPLSLSSPTRSVPTKLLRFAPYTVLGLGWLFARHEVAKTVWAWDVLGVWLLPFACIVYTPLVLQAGLVCLLPS</sequence>
<keyword evidence="1" id="KW-0472">Membrane</keyword>